<accession>A0A934MNE1</accession>
<dbReference type="AlphaFoldDB" id="A0A934MNE1"/>
<evidence type="ECO:0000313" key="3">
    <source>
        <dbReference type="Proteomes" id="UP000640274"/>
    </source>
</evidence>
<protein>
    <submittedName>
        <fullName evidence="2">NmrA family NAD(P)-binding protein</fullName>
    </submittedName>
</protein>
<dbReference type="InterPro" id="IPR052718">
    <property type="entry name" value="NmrA-type_oxidoreductase"/>
</dbReference>
<dbReference type="EMBL" id="JAELUP010000001">
    <property type="protein sequence ID" value="MBJ6359753.1"/>
    <property type="molecule type" value="Genomic_DNA"/>
</dbReference>
<comment type="caution">
    <text evidence="2">The sequence shown here is derived from an EMBL/GenBank/DDBJ whole genome shotgun (WGS) entry which is preliminary data.</text>
</comment>
<evidence type="ECO:0000259" key="1">
    <source>
        <dbReference type="Pfam" id="PF05368"/>
    </source>
</evidence>
<proteinExistence type="predicted"/>
<name>A0A934MNE1_9BACL</name>
<feature type="domain" description="NmrA-like" evidence="1">
    <location>
        <begin position="3"/>
        <end position="218"/>
    </location>
</feature>
<dbReference type="Gene3D" id="3.90.25.10">
    <property type="entry name" value="UDP-galactose 4-epimerase, domain 1"/>
    <property type="match status" value="1"/>
</dbReference>
<sequence length="273" mass="30206">MSIAITGASGKLGRLIMKQLKLLVPAEQIIACVRDIEAGKDLAAQGIEVRYCDYDRPDSIEQALAGVSRLLLISSPNPDDIVRLRQHVHVVEVAKKLAVSHVLYTSFAFPENSDIPLTHLHLATEHAIRAAGIPYTFLRNGLYMDFLEALNLKNAIADGAFKVLPGTWRFNAVARDDLAVATAAVLAGEGHHNKTYELVAPVSWTFGEIASILSELSGIPIYLREDDEIRHWIYGFLSKIDTVSTSYDLERLMSLAGRPLTPLKENIRSYLKM</sequence>
<dbReference type="RefSeq" id="WP_199017279.1">
    <property type="nucleotide sequence ID" value="NZ_JAELUP010000001.1"/>
</dbReference>
<dbReference type="Pfam" id="PF05368">
    <property type="entry name" value="NmrA"/>
    <property type="match status" value="1"/>
</dbReference>
<keyword evidence="3" id="KW-1185">Reference proteome</keyword>
<dbReference type="InterPro" id="IPR036291">
    <property type="entry name" value="NAD(P)-bd_dom_sf"/>
</dbReference>
<gene>
    <name evidence="2" type="ORF">JFN88_00220</name>
</gene>
<reference evidence="2" key="1">
    <citation type="submission" date="2020-12" db="EMBL/GenBank/DDBJ databases">
        <authorList>
            <person name="Huq M.A."/>
        </authorList>
    </citation>
    <scope>NUCLEOTIDE SEQUENCE</scope>
    <source>
        <strain evidence="2">MAHUQ-46</strain>
    </source>
</reference>
<dbReference type="Proteomes" id="UP000640274">
    <property type="component" value="Unassembled WGS sequence"/>
</dbReference>
<evidence type="ECO:0000313" key="2">
    <source>
        <dbReference type="EMBL" id="MBJ6359753.1"/>
    </source>
</evidence>
<organism evidence="2 3">
    <name type="scientific">Paenibacillus roseus</name>
    <dbReference type="NCBI Taxonomy" id="2798579"/>
    <lineage>
        <taxon>Bacteria</taxon>
        <taxon>Bacillati</taxon>
        <taxon>Bacillota</taxon>
        <taxon>Bacilli</taxon>
        <taxon>Bacillales</taxon>
        <taxon>Paenibacillaceae</taxon>
        <taxon>Paenibacillus</taxon>
    </lineage>
</organism>
<dbReference type="Gene3D" id="3.40.50.720">
    <property type="entry name" value="NAD(P)-binding Rossmann-like Domain"/>
    <property type="match status" value="1"/>
</dbReference>
<dbReference type="InterPro" id="IPR008030">
    <property type="entry name" value="NmrA-like"/>
</dbReference>
<dbReference type="PANTHER" id="PTHR47129:SF1">
    <property type="entry name" value="NMRA-LIKE DOMAIN-CONTAINING PROTEIN"/>
    <property type="match status" value="1"/>
</dbReference>
<dbReference type="SUPFAM" id="SSF51735">
    <property type="entry name" value="NAD(P)-binding Rossmann-fold domains"/>
    <property type="match status" value="1"/>
</dbReference>
<dbReference type="PANTHER" id="PTHR47129">
    <property type="entry name" value="QUINONE OXIDOREDUCTASE 2"/>
    <property type="match status" value="1"/>
</dbReference>